<dbReference type="Gene3D" id="1.10.357.10">
    <property type="entry name" value="Tetracycline Repressor, domain 2"/>
    <property type="match status" value="1"/>
</dbReference>
<name>A0ABT7FJW6_9RHOB</name>
<sequence>MFGLNENEAVWRTVQEMADGNPYRAIADFYLSAPHLSHRGKGCAYAGHRGPCHRDAVRKAFEHGLRRTLALLSEKLATEPEEDTTAIRNLSRLVGAVILARAVDDPALAEDILRANQEPES</sequence>
<comment type="caution">
    <text evidence="1">The sequence shown here is derived from an EMBL/GenBank/DDBJ whole genome shotgun (WGS) entry which is preliminary data.</text>
</comment>
<dbReference type="RefSeq" id="WP_284487352.1">
    <property type="nucleotide sequence ID" value="NZ_JASNJE010000037.1"/>
</dbReference>
<accession>A0ABT7FJW6</accession>
<gene>
    <name evidence="1" type="ORF">QO034_20315</name>
</gene>
<dbReference type="SUPFAM" id="SSF48498">
    <property type="entry name" value="Tetracyclin repressor-like, C-terminal domain"/>
    <property type="match status" value="1"/>
</dbReference>
<reference evidence="1 2" key="1">
    <citation type="submission" date="2023-05" db="EMBL/GenBank/DDBJ databases">
        <title>Sedimentitalea sp. nov. JM2-8.</title>
        <authorList>
            <person name="Huang J."/>
        </authorList>
    </citation>
    <scope>NUCLEOTIDE SEQUENCE [LARGE SCALE GENOMIC DNA]</scope>
    <source>
        <strain evidence="1 2">JM2-8</strain>
    </source>
</reference>
<evidence type="ECO:0000313" key="2">
    <source>
        <dbReference type="Proteomes" id="UP001227126"/>
    </source>
</evidence>
<dbReference type="EMBL" id="JASNJE010000037">
    <property type="protein sequence ID" value="MDK3075427.1"/>
    <property type="molecule type" value="Genomic_DNA"/>
</dbReference>
<protein>
    <submittedName>
        <fullName evidence="1">Uncharacterized protein</fullName>
    </submittedName>
</protein>
<organism evidence="1 2">
    <name type="scientific">Sedimentitalea xiamensis</name>
    <dbReference type="NCBI Taxonomy" id="3050037"/>
    <lineage>
        <taxon>Bacteria</taxon>
        <taxon>Pseudomonadati</taxon>
        <taxon>Pseudomonadota</taxon>
        <taxon>Alphaproteobacteria</taxon>
        <taxon>Rhodobacterales</taxon>
        <taxon>Paracoccaceae</taxon>
        <taxon>Sedimentitalea</taxon>
    </lineage>
</organism>
<dbReference type="InterPro" id="IPR036271">
    <property type="entry name" value="Tet_transcr_reg_TetR-rel_C_sf"/>
</dbReference>
<proteinExistence type="predicted"/>
<dbReference type="Proteomes" id="UP001227126">
    <property type="component" value="Unassembled WGS sequence"/>
</dbReference>
<evidence type="ECO:0000313" key="1">
    <source>
        <dbReference type="EMBL" id="MDK3075427.1"/>
    </source>
</evidence>
<keyword evidence="2" id="KW-1185">Reference proteome</keyword>